<feature type="signal peptide" evidence="8">
    <location>
        <begin position="1"/>
        <end position="15"/>
    </location>
</feature>
<dbReference type="SUPFAM" id="SSF57535">
    <property type="entry name" value="Complement control module/SCR domain"/>
    <property type="match status" value="2"/>
</dbReference>
<evidence type="ECO:0000256" key="3">
    <source>
        <dbReference type="ARBA" id="ARBA00022737"/>
    </source>
</evidence>
<keyword evidence="2 8" id="KW-0732">Signal</keyword>
<keyword evidence="7" id="KW-0812">Transmembrane</keyword>
<evidence type="ECO:0000313" key="10">
    <source>
        <dbReference type="EnsemblMetazoa" id="G27317.1:cds"/>
    </source>
</evidence>
<comment type="caution">
    <text evidence="6">Lacks conserved residue(s) required for the propagation of feature annotation.</text>
</comment>
<name>A0A8W8LAY1_MAGGI</name>
<protein>
    <recommendedName>
        <fullName evidence="9">Sushi domain-containing protein</fullName>
    </recommendedName>
</protein>
<keyword evidence="11" id="KW-1185">Reference proteome</keyword>
<dbReference type="InterPro" id="IPR000436">
    <property type="entry name" value="Sushi_SCR_CCP_dom"/>
</dbReference>
<dbReference type="AlphaFoldDB" id="A0A8W8LAY1"/>
<sequence>MEQILLLIFIPLLRATDIELFTADDKQYVELSPYCITAANRSAFSFQVLAKDNAHVALMSTDNTAGPLYEIVIGGWGNKVSCIRSETVNQTKLIEFTHTNPYPVNFLAVMTGFGSTGNWKFINDVTCNLEAFENTRVIINNTECNGITTYDCEHGYYLVQGNLQRTCLTGRTWSGIPPVCEQITCNLEVYENTKVIINNTIYNGITTYECEHDYYLVQGNLQRTCLTGRTWSGIPPVCERCMCPCSMQNQRFYNSSEELYQRIQELRKILKVEKNSTNAYLRKKISVPDSRPSSVGIGNICGYGVIIVLVTLLVISDAPILYRQIRFGTN</sequence>
<evidence type="ECO:0000256" key="8">
    <source>
        <dbReference type="SAM" id="SignalP"/>
    </source>
</evidence>
<dbReference type="InterPro" id="IPR022041">
    <property type="entry name" value="Methyltransf_FA"/>
</dbReference>
<keyword evidence="5" id="KW-0325">Glycoprotein</keyword>
<feature type="domain" description="Sushi" evidence="9">
    <location>
        <begin position="183"/>
        <end position="240"/>
    </location>
</feature>
<feature type="domain" description="Sushi" evidence="9">
    <location>
        <begin position="125"/>
        <end position="182"/>
    </location>
</feature>
<evidence type="ECO:0000313" key="11">
    <source>
        <dbReference type="Proteomes" id="UP000005408"/>
    </source>
</evidence>
<dbReference type="Pfam" id="PF12248">
    <property type="entry name" value="Methyltransf_FA"/>
    <property type="match status" value="1"/>
</dbReference>
<evidence type="ECO:0000256" key="6">
    <source>
        <dbReference type="PROSITE-ProRule" id="PRU00302"/>
    </source>
</evidence>
<reference evidence="10" key="1">
    <citation type="submission" date="2022-08" db="UniProtKB">
        <authorList>
            <consortium name="EnsemblMetazoa"/>
        </authorList>
    </citation>
    <scope>IDENTIFICATION</scope>
    <source>
        <strain evidence="10">05x7-T-G4-1.051#20</strain>
    </source>
</reference>
<dbReference type="Gene3D" id="2.10.70.10">
    <property type="entry name" value="Complement Module, domain 1"/>
    <property type="match status" value="2"/>
</dbReference>
<dbReference type="SMART" id="SM00032">
    <property type="entry name" value="CCP"/>
    <property type="match status" value="2"/>
</dbReference>
<dbReference type="CDD" id="cd00033">
    <property type="entry name" value="CCP"/>
    <property type="match status" value="2"/>
</dbReference>
<keyword evidence="4" id="KW-1015">Disulfide bond</keyword>
<proteinExistence type="predicted"/>
<accession>A0A8W8LAY1</accession>
<feature type="chain" id="PRO_5036460189" description="Sushi domain-containing protein" evidence="8">
    <location>
        <begin position="16"/>
        <end position="330"/>
    </location>
</feature>
<feature type="transmembrane region" description="Helical" evidence="7">
    <location>
        <begin position="302"/>
        <end position="322"/>
    </location>
</feature>
<dbReference type="Pfam" id="PF00084">
    <property type="entry name" value="Sushi"/>
    <property type="match status" value="2"/>
</dbReference>
<dbReference type="EnsemblMetazoa" id="G27317.1">
    <property type="protein sequence ID" value="G27317.1:cds"/>
    <property type="gene ID" value="G27317"/>
</dbReference>
<keyword evidence="7" id="KW-0472">Membrane</keyword>
<organism evidence="10 11">
    <name type="scientific">Magallana gigas</name>
    <name type="common">Pacific oyster</name>
    <name type="synonym">Crassostrea gigas</name>
    <dbReference type="NCBI Taxonomy" id="29159"/>
    <lineage>
        <taxon>Eukaryota</taxon>
        <taxon>Metazoa</taxon>
        <taxon>Spiralia</taxon>
        <taxon>Lophotrochozoa</taxon>
        <taxon>Mollusca</taxon>
        <taxon>Bivalvia</taxon>
        <taxon>Autobranchia</taxon>
        <taxon>Pteriomorphia</taxon>
        <taxon>Ostreida</taxon>
        <taxon>Ostreoidea</taxon>
        <taxon>Ostreidae</taxon>
        <taxon>Magallana</taxon>
    </lineage>
</organism>
<evidence type="ECO:0000256" key="5">
    <source>
        <dbReference type="ARBA" id="ARBA00023180"/>
    </source>
</evidence>
<dbReference type="InterPro" id="IPR035976">
    <property type="entry name" value="Sushi/SCR/CCP_sf"/>
</dbReference>
<evidence type="ECO:0000256" key="2">
    <source>
        <dbReference type="ARBA" id="ARBA00022729"/>
    </source>
</evidence>
<evidence type="ECO:0000256" key="1">
    <source>
        <dbReference type="ARBA" id="ARBA00022659"/>
    </source>
</evidence>
<keyword evidence="7" id="KW-1133">Transmembrane helix</keyword>
<keyword evidence="1 6" id="KW-0768">Sushi</keyword>
<dbReference type="Proteomes" id="UP000005408">
    <property type="component" value="Unassembled WGS sequence"/>
</dbReference>
<dbReference type="PANTHER" id="PTHR46393:SF7">
    <property type="entry name" value="COMPLEMENT C2"/>
    <property type="match status" value="1"/>
</dbReference>
<evidence type="ECO:0000256" key="7">
    <source>
        <dbReference type="SAM" id="Phobius"/>
    </source>
</evidence>
<evidence type="ECO:0000259" key="9">
    <source>
        <dbReference type="PROSITE" id="PS50923"/>
    </source>
</evidence>
<evidence type="ECO:0000256" key="4">
    <source>
        <dbReference type="ARBA" id="ARBA00023157"/>
    </source>
</evidence>
<keyword evidence="3" id="KW-0677">Repeat</keyword>
<dbReference type="PROSITE" id="PS50923">
    <property type="entry name" value="SUSHI"/>
    <property type="match status" value="2"/>
</dbReference>
<dbReference type="PANTHER" id="PTHR46393">
    <property type="entry name" value="SUSHI DOMAIN-CONTAINING PROTEIN"/>
    <property type="match status" value="1"/>
</dbReference>